<dbReference type="AlphaFoldDB" id="E7G6K7"/>
<organism evidence="9 10">
    <name type="scientific">Coprobacillus cateniformis</name>
    <dbReference type="NCBI Taxonomy" id="100884"/>
    <lineage>
        <taxon>Bacteria</taxon>
        <taxon>Bacillati</taxon>
        <taxon>Bacillota</taxon>
        <taxon>Erysipelotrichia</taxon>
        <taxon>Erysipelotrichales</taxon>
        <taxon>Coprobacillaceae</taxon>
        <taxon>Coprobacillus</taxon>
    </lineage>
</organism>
<evidence type="ECO:0000259" key="8">
    <source>
        <dbReference type="SMART" id="SM00382"/>
    </source>
</evidence>
<evidence type="ECO:0000313" key="9">
    <source>
        <dbReference type="EMBL" id="EFW06332.1"/>
    </source>
</evidence>
<protein>
    <submittedName>
        <fullName evidence="9">AAA ATPase</fullName>
    </submittedName>
</protein>
<keyword evidence="3" id="KW-1003">Cell membrane</keyword>
<keyword evidence="10" id="KW-1185">Reference proteome</keyword>
<accession>E7G6K7</accession>
<dbReference type="GO" id="GO:0016887">
    <property type="term" value="F:ATP hydrolysis activity"/>
    <property type="evidence" value="ECO:0007669"/>
    <property type="project" value="InterPro"/>
</dbReference>
<dbReference type="Proteomes" id="UP000003157">
    <property type="component" value="Unassembled WGS sequence"/>
</dbReference>
<keyword evidence="4" id="KW-0410">Iron transport</keyword>
<feature type="domain" description="AAA+ ATPase" evidence="8">
    <location>
        <begin position="37"/>
        <end position="210"/>
    </location>
</feature>
<evidence type="ECO:0000256" key="7">
    <source>
        <dbReference type="ARBA" id="ARBA00023136"/>
    </source>
</evidence>
<dbReference type="GO" id="GO:0006826">
    <property type="term" value="P:iron ion transport"/>
    <property type="evidence" value="ECO:0007669"/>
    <property type="project" value="UniProtKB-KW"/>
</dbReference>
<dbReference type="GO" id="GO:0005886">
    <property type="term" value="C:plasma membrane"/>
    <property type="evidence" value="ECO:0007669"/>
    <property type="project" value="UniProtKB-SubCell"/>
</dbReference>
<evidence type="ECO:0000256" key="5">
    <source>
        <dbReference type="ARBA" id="ARBA00023004"/>
    </source>
</evidence>
<evidence type="ECO:0000256" key="1">
    <source>
        <dbReference type="ARBA" id="ARBA00004202"/>
    </source>
</evidence>
<dbReference type="InterPro" id="IPR051535">
    <property type="entry name" value="Siderophore_ABC-ATPase"/>
</dbReference>
<dbReference type="RefSeq" id="WP_008787516.1">
    <property type="nucleotide sequence ID" value="NZ_AKCB01000001.1"/>
</dbReference>
<dbReference type="InterPro" id="IPR038729">
    <property type="entry name" value="Rad50/SbcC_AAA"/>
</dbReference>
<evidence type="ECO:0000256" key="3">
    <source>
        <dbReference type="ARBA" id="ARBA00022475"/>
    </source>
</evidence>
<dbReference type="eggNOG" id="COG3910">
    <property type="taxonomic scope" value="Bacteria"/>
</dbReference>
<dbReference type="InterPro" id="IPR003593">
    <property type="entry name" value="AAA+_ATPase"/>
</dbReference>
<dbReference type="PANTHER" id="PTHR42771">
    <property type="entry name" value="IRON(3+)-HYDROXAMATE IMPORT ATP-BINDING PROTEIN FHUC"/>
    <property type="match status" value="1"/>
</dbReference>
<gene>
    <name evidence="9" type="ORF">HMPREF9488_00395</name>
</gene>
<dbReference type="OrthoDB" id="9784297at2"/>
<evidence type="ECO:0000313" key="10">
    <source>
        <dbReference type="Proteomes" id="UP000003157"/>
    </source>
</evidence>
<dbReference type="HOGENOM" id="CLU_079631_2_0_9"/>
<evidence type="ECO:0000256" key="4">
    <source>
        <dbReference type="ARBA" id="ARBA00022496"/>
    </source>
</evidence>
<sequence length="248" mass="28299">MNDLFVKQVTLVKDESMTDQYPFCIDLIQHFDSLSFEKPVSFFIGENGVGKSTFVEGLAVALGLNAEGGTENFYFHTAETHSQLHHYLKVSKGVYKPQTKFFLRAESFYNVATEIDQIATEDSRMYNGYGGKSLHACSHGESFIQLMMNRFSKKGLYILDEPEAALSPSRQLALLVLIDDLVKEGSQFIISTHSPILLSYRDGIIYDLNSYFQKVEFKETDIYQTYKLVLDNPEGMQHHLFDNKGEKR</sequence>
<dbReference type="EMBL" id="ADKX01000006">
    <property type="protein sequence ID" value="EFW06332.1"/>
    <property type="molecule type" value="Genomic_DNA"/>
</dbReference>
<reference evidence="9 10" key="1">
    <citation type="submission" date="2010-12" db="EMBL/GenBank/DDBJ databases">
        <title>The Genome Sequence of Coprobacillus sp. strain 29_1.</title>
        <authorList>
            <consortium name="The Broad Institute Genome Sequencing Platform"/>
            <person name="Earl A."/>
            <person name="Ward D."/>
            <person name="Feldgarden M."/>
            <person name="Gevers D."/>
            <person name="Daigneault M."/>
            <person name="Sibley C.D."/>
            <person name="White A."/>
            <person name="Strauss J."/>
            <person name="Allen-Vercoe E."/>
            <person name="Young S.K."/>
            <person name="Zeng Q."/>
            <person name="Gargeya S."/>
            <person name="Fitzgerald M."/>
            <person name="Haas B."/>
            <person name="Abouelleil A."/>
            <person name="Alvarado L."/>
            <person name="Arachchi H.M."/>
            <person name="Berlin A."/>
            <person name="Brown A."/>
            <person name="Chapman S.B."/>
            <person name="Chen Z."/>
            <person name="Dunbar C."/>
            <person name="Freedman E."/>
            <person name="Gearin G."/>
            <person name="Gellesch M."/>
            <person name="Goldberg J."/>
            <person name="Griggs A."/>
            <person name="Gujja S."/>
            <person name="Heilman E."/>
            <person name="Heiman D."/>
            <person name="Howarth C."/>
            <person name="Larson L."/>
            <person name="Lui A."/>
            <person name="MacDonald P.J.P."/>
            <person name="Mehta T."/>
            <person name="Montmayeur A."/>
            <person name="Murphy C."/>
            <person name="Neiman D."/>
            <person name="Pearson M."/>
            <person name="Priest M."/>
            <person name="Roberts A."/>
            <person name="Saif S."/>
            <person name="Shea T."/>
            <person name="Shenoy N."/>
            <person name="Sisk P."/>
            <person name="Stolte C."/>
            <person name="Sykes S."/>
            <person name="White J."/>
            <person name="Yandava C."/>
            <person name="Nusbaum C."/>
            <person name="Birren B."/>
        </authorList>
    </citation>
    <scope>NUCLEOTIDE SEQUENCE [LARGE SCALE GENOMIC DNA]</scope>
    <source>
        <strain evidence="9 10">29_1</strain>
    </source>
</reference>
<evidence type="ECO:0000256" key="6">
    <source>
        <dbReference type="ARBA" id="ARBA00023065"/>
    </source>
</evidence>
<keyword evidence="5" id="KW-0408">Iron</keyword>
<keyword evidence="6" id="KW-0406">Ion transport</keyword>
<dbReference type="SUPFAM" id="SSF52540">
    <property type="entry name" value="P-loop containing nucleoside triphosphate hydrolases"/>
    <property type="match status" value="1"/>
</dbReference>
<name>E7G6K7_9FIRM</name>
<dbReference type="GO" id="GO:0006302">
    <property type="term" value="P:double-strand break repair"/>
    <property type="evidence" value="ECO:0007669"/>
    <property type="project" value="InterPro"/>
</dbReference>
<dbReference type="Pfam" id="PF13304">
    <property type="entry name" value="AAA_21"/>
    <property type="match status" value="1"/>
</dbReference>
<dbReference type="Pfam" id="PF13476">
    <property type="entry name" value="AAA_23"/>
    <property type="match status" value="1"/>
</dbReference>
<dbReference type="GeneID" id="78229195"/>
<proteinExistence type="predicted"/>
<dbReference type="STRING" id="100884.GCA_000269565_01315"/>
<dbReference type="SMART" id="SM00382">
    <property type="entry name" value="AAA"/>
    <property type="match status" value="1"/>
</dbReference>
<dbReference type="PANTHER" id="PTHR42771:SF2">
    <property type="entry name" value="IRON(3+)-HYDROXAMATE IMPORT ATP-BINDING PROTEIN FHUC"/>
    <property type="match status" value="1"/>
</dbReference>
<dbReference type="Gene3D" id="3.40.50.300">
    <property type="entry name" value="P-loop containing nucleotide triphosphate hydrolases"/>
    <property type="match status" value="2"/>
</dbReference>
<comment type="subcellular location">
    <subcellularLocation>
        <location evidence="1">Cell membrane</location>
        <topology evidence="1">Peripheral membrane protein</topology>
    </subcellularLocation>
</comment>
<dbReference type="InterPro" id="IPR027417">
    <property type="entry name" value="P-loop_NTPase"/>
</dbReference>
<keyword evidence="2" id="KW-0813">Transport</keyword>
<dbReference type="InterPro" id="IPR003959">
    <property type="entry name" value="ATPase_AAA_core"/>
</dbReference>
<comment type="caution">
    <text evidence="9">The sequence shown here is derived from an EMBL/GenBank/DDBJ whole genome shotgun (WGS) entry which is preliminary data.</text>
</comment>
<evidence type="ECO:0000256" key="2">
    <source>
        <dbReference type="ARBA" id="ARBA00022448"/>
    </source>
</evidence>
<keyword evidence="7" id="KW-0472">Membrane</keyword>